<comment type="similarity">
    <text evidence="1">Belongs to the leucine-binding protein family.</text>
</comment>
<dbReference type="EMBL" id="CP132508">
    <property type="protein sequence ID" value="WPD20312.1"/>
    <property type="molecule type" value="Genomic_DNA"/>
</dbReference>
<dbReference type="Gene3D" id="3.40.50.2300">
    <property type="match status" value="2"/>
</dbReference>
<dbReference type="PANTHER" id="PTHR30483">
    <property type="entry name" value="LEUCINE-SPECIFIC-BINDING PROTEIN"/>
    <property type="match status" value="1"/>
</dbReference>
<dbReference type="Pfam" id="PF13458">
    <property type="entry name" value="Peripla_BP_6"/>
    <property type="match status" value="1"/>
</dbReference>
<dbReference type="InterPro" id="IPR028081">
    <property type="entry name" value="Leu-bd"/>
</dbReference>
<feature type="domain" description="Leucine-binding protein" evidence="4">
    <location>
        <begin position="42"/>
        <end position="379"/>
    </location>
</feature>
<reference evidence="5 6" key="1">
    <citation type="submission" date="2023-08" db="EMBL/GenBank/DDBJ databases">
        <title>Genome sequence of Thermaerobacter compostii strain Ins1, a spore-forming filamentous bacterium isolated from a deep geothermal reservoir.</title>
        <authorList>
            <person name="Bregnard D."/>
            <person name="Gonzalez D."/>
            <person name="Junier P."/>
        </authorList>
    </citation>
    <scope>NUCLEOTIDE SEQUENCE [LARGE SCALE GENOMIC DNA]</scope>
    <source>
        <strain evidence="5 6">Ins1</strain>
    </source>
</reference>
<evidence type="ECO:0000256" key="3">
    <source>
        <dbReference type="SAM" id="MobiDB-lite"/>
    </source>
</evidence>
<gene>
    <name evidence="5" type="ORF">Q5761_09200</name>
</gene>
<evidence type="ECO:0000256" key="2">
    <source>
        <dbReference type="ARBA" id="ARBA00022729"/>
    </source>
</evidence>
<dbReference type="CDD" id="cd06332">
    <property type="entry name" value="PBP1_aromatic_compounds-like"/>
    <property type="match status" value="1"/>
</dbReference>
<dbReference type="PANTHER" id="PTHR30483:SF6">
    <property type="entry name" value="PERIPLASMIC BINDING PROTEIN OF ABC TRANSPORTER FOR NATURAL AMINO ACIDS"/>
    <property type="match status" value="1"/>
</dbReference>
<proteinExistence type="inferred from homology"/>
<dbReference type="InterPro" id="IPR051010">
    <property type="entry name" value="BCAA_transport"/>
</dbReference>
<feature type="region of interest" description="Disordered" evidence="3">
    <location>
        <begin position="1"/>
        <end position="38"/>
    </location>
</feature>
<dbReference type="Proteomes" id="UP001304683">
    <property type="component" value="Chromosome"/>
</dbReference>
<dbReference type="RefSeq" id="WP_318751640.1">
    <property type="nucleotide sequence ID" value="NZ_CP132508.1"/>
</dbReference>
<evidence type="ECO:0000313" key="6">
    <source>
        <dbReference type="Proteomes" id="UP001304683"/>
    </source>
</evidence>
<evidence type="ECO:0000256" key="1">
    <source>
        <dbReference type="ARBA" id="ARBA00010062"/>
    </source>
</evidence>
<dbReference type="InterPro" id="IPR028082">
    <property type="entry name" value="Peripla_BP_I"/>
</dbReference>
<keyword evidence="2" id="KW-0732">Signal</keyword>
<sequence>MAVLLASCGGQPAQGPGQSGGNPESPSGSSGGTESGSAAGEPIRIGLLVPLTGVFAAPGQYMKEGFELWLKEVNNQVAGRPVEVVTADTQGNPDVALTQARRLVEQEKVHLLVGPLSAAEGLALVPYIDGVRIPSIYPIVSADDLTQRKIPKYVVRTGWTSSQTTHVLGDYAYKKLGYRRVAIIAYDFAFGWESVGGFMQTFQEAGGKVVKVIWTPLNTTDFSPYLSQIPKDVDAVFASFSGSAAIQFIQQYKRFGLTAPLIAQGNTTDESTLEQTGPEAVGIVTALHYSAALDTPANKAFVEAYTKAFGHVPSYYSEGTYVAGLVLQQALEQLRGDVSDPDAVVKALRSVQLSETPRGPYRFDNYGNPIQNVYIRKVEQVNGKLQNTVIDVVQNVSQFWTYDPKEYLQRPVYNRGVPECNACGG</sequence>
<evidence type="ECO:0000313" key="5">
    <source>
        <dbReference type="EMBL" id="WPD20312.1"/>
    </source>
</evidence>
<feature type="compositionally biased region" description="Low complexity" evidence="3">
    <location>
        <begin position="9"/>
        <end position="28"/>
    </location>
</feature>
<dbReference type="SUPFAM" id="SSF53822">
    <property type="entry name" value="Periplasmic binding protein-like I"/>
    <property type="match status" value="1"/>
</dbReference>
<keyword evidence="6" id="KW-1185">Reference proteome</keyword>
<organism evidence="5 6">
    <name type="scientific">Thermaerobacter composti</name>
    <dbReference type="NCBI Taxonomy" id="554949"/>
    <lineage>
        <taxon>Bacteria</taxon>
        <taxon>Bacillati</taxon>
        <taxon>Bacillota</taxon>
        <taxon>Clostridia</taxon>
        <taxon>Eubacteriales</taxon>
        <taxon>Clostridiales Family XVII. Incertae Sedis</taxon>
        <taxon>Thermaerobacter</taxon>
    </lineage>
</organism>
<protein>
    <submittedName>
        <fullName evidence="5">Penicillin-binding protein activator</fullName>
    </submittedName>
</protein>
<name>A0ABZ0QTW9_9FIRM</name>
<evidence type="ECO:0000259" key="4">
    <source>
        <dbReference type="Pfam" id="PF13458"/>
    </source>
</evidence>
<accession>A0ABZ0QTW9</accession>